<dbReference type="PRINTS" id="PR00811">
    <property type="entry name" value="BCTERIALGSPD"/>
</dbReference>
<dbReference type="AlphaFoldDB" id="A0A292Y8U5"/>
<dbReference type="RefSeq" id="WP_096258440.1">
    <property type="nucleotide sequence ID" value="NZ_BDME01000001.1"/>
</dbReference>
<dbReference type="InterPro" id="IPR001775">
    <property type="entry name" value="GspD/PilQ"/>
</dbReference>
<evidence type="ECO:0000313" key="6">
    <source>
        <dbReference type="EMBL" id="GAX87292.1"/>
    </source>
</evidence>
<proteinExistence type="inferred from homology"/>
<keyword evidence="7" id="KW-1185">Reference proteome</keyword>
<keyword evidence="2" id="KW-0732">Signal</keyword>
<dbReference type="InterPro" id="IPR004846">
    <property type="entry name" value="T2SS/T3SS_dom"/>
</dbReference>
<comment type="caution">
    <text evidence="6">The sequence shown here is derived from an EMBL/GenBank/DDBJ whole genome shotgun (WGS) entry which is preliminary data.</text>
</comment>
<dbReference type="GO" id="GO:0016020">
    <property type="term" value="C:membrane"/>
    <property type="evidence" value="ECO:0007669"/>
    <property type="project" value="UniProtKB-SubCell"/>
</dbReference>
<comment type="subcellular location">
    <subcellularLocation>
        <location evidence="1">Membrane</location>
    </subcellularLocation>
</comment>
<dbReference type="PANTHER" id="PTHR30332">
    <property type="entry name" value="PROBABLE GENERAL SECRETION PATHWAY PROTEIN D"/>
    <property type="match status" value="1"/>
</dbReference>
<evidence type="ECO:0000256" key="3">
    <source>
        <dbReference type="ARBA" id="ARBA00023136"/>
    </source>
</evidence>
<evidence type="ECO:0000256" key="4">
    <source>
        <dbReference type="RuleBase" id="RU004003"/>
    </source>
</evidence>
<feature type="domain" description="Type II/III secretion system secretin-like" evidence="5">
    <location>
        <begin position="262"/>
        <end position="432"/>
    </location>
</feature>
<evidence type="ECO:0000256" key="2">
    <source>
        <dbReference type="ARBA" id="ARBA00022729"/>
    </source>
</evidence>
<dbReference type="GO" id="GO:0009306">
    <property type="term" value="P:protein secretion"/>
    <property type="evidence" value="ECO:0007669"/>
    <property type="project" value="InterPro"/>
</dbReference>
<dbReference type="OrthoDB" id="9775455at2"/>
<evidence type="ECO:0000313" key="7">
    <source>
        <dbReference type="Proteomes" id="UP000217944"/>
    </source>
</evidence>
<evidence type="ECO:0000256" key="1">
    <source>
        <dbReference type="ARBA" id="ARBA00004370"/>
    </source>
</evidence>
<keyword evidence="3" id="KW-0472">Membrane</keyword>
<dbReference type="Pfam" id="PF00263">
    <property type="entry name" value="Secretin"/>
    <property type="match status" value="1"/>
</dbReference>
<organism evidence="6 7">
    <name type="scientific">Lebetimonas natsushimae</name>
    <dbReference type="NCBI Taxonomy" id="1936991"/>
    <lineage>
        <taxon>Bacteria</taxon>
        <taxon>Pseudomonadati</taxon>
        <taxon>Campylobacterota</taxon>
        <taxon>Epsilonproteobacteria</taxon>
        <taxon>Nautiliales</taxon>
        <taxon>Nautiliaceae</taxon>
        <taxon>Lebetimonas</taxon>
    </lineage>
</organism>
<accession>A0A292Y8U5</accession>
<sequence>MKKIFLILFMILNIYANDCYNKFFTYSNSINSQERMKIKDFLDLLVTQKCGINIVYDDDESKKIVDNKMPFVKIKHFTLREILDLLLAKRNLFYSLSSNTLEISYFKTKTYKLDFLTSSRTGESNLDATDSKVKNTYDFDFWDKIEDNIKTILQNTSKDYKPPVIDKAAGLITVTGTKKQVQEIDEYINNLIKRLTKEVLIDVKIYTVELSESHKTGIDWSKLNLALDSQSIPVNNFAHKVFGRESVFNSATFNLQGFLNFLAENGNVNSLSNPKIVTLNNQKAIISVGDTIYYKYASSVVNNPNAAPSVEYTIDSKFVGVVLDITPQINDNGDIILSIAPRISSFKNQNQLKDTTRDMPPDTRDNTMLSIVKLKDNDTLVLGGLITNEDSLNVNGVPVLKEIPLVKYLFSSKEKVTNKKELVFVITPHIIDFSKKKTLRDLGFGKF</sequence>
<dbReference type="Proteomes" id="UP000217944">
    <property type="component" value="Unassembled WGS sequence"/>
</dbReference>
<reference evidence="6 7" key="1">
    <citation type="journal article" date="2017" name="Syst. Appl. Microbiol.">
        <title>Lebetimonas natsushimae sp. nov., a novel strictly anaerobic, moderately thermophilic chemoautotroph isolated from a deep-sea hydrothermal vent polychaete nest in the Mid-Okinawa Trough.</title>
        <authorList>
            <person name="Nagata R."/>
            <person name="Takaki Y."/>
            <person name="Tame A."/>
            <person name="Nunoura T."/>
            <person name="Muto H."/>
            <person name="Mino S."/>
            <person name="Sawayama S."/>
            <person name="Takai K."/>
            <person name="Nakagawa S."/>
        </authorList>
    </citation>
    <scope>NUCLEOTIDE SEQUENCE [LARGE SCALE GENOMIC DNA]</scope>
    <source>
        <strain evidence="6 7">HS1857</strain>
    </source>
</reference>
<evidence type="ECO:0000259" key="5">
    <source>
        <dbReference type="Pfam" id="PF00263"/>
    </source>
</evidence>
<dbReference type="EMBL" id="BDME01000001">
    <property type="protein sequence ID" value="GAX87292.1"/>
    <property type="molecule type" value="Genomic_DNA"/>
</dbReference>
<comment type="similarity">
    <text evidence="4">Belongs to the bacterial secretin family.</text>
</comment>
<dbReference type="PANTHER" id="PTHR30332:SF24">
    <property type="entry name" value="SECRETIN GSPD-RELATED"/>
    <property type="match status" value="1"/>
</dbReference>
<dbReference type="InterPro" id="IPR050810">
    <property type="entry name" value="Bact_Secretion_Sys_Channel"/>
</dbReference>
<dbReference type="GO" id="GO:0015627">
    <property type="term" value="C:type II protein secretion system complex"/>
    <property type="evidence" value="ECO:0007669"/>
    <property type="project" value="TreeGrafter"/>
</dbReference>
<name>A0A292Y8U5_9BACT</name>
<protein>
    <submittedName>
        <fullName evidence="6">General secretion pathway protein D</fullName>
    </submittedName>
</protein>
<gene>
    <name evidence="6" type="ORF">LNAT_P0587</name>
</gene>